<dbReference type="SUPFAM" id="SSF51182">
    <property type="entry name" value="RmlC-like cupins"/>
    <property type="match status" value="1"/>
</dbReference>
<evidence type="ECO:0000259" key="1">
    <source>
        <dbReference type="Pfam" id="PF07883"/>
    </source>
</evidence>
<organism evidence="2 3">
    <name type="scientific">Sphaerisporangium album</name>
    <dbReference type="NCBI Taxonomy" id="509200"/>
    <lineage>
        <taxon>Bacteria</taxon>
        <taxon>Bacillati</taxon>
        <taxon>Actinomycetota</taxon>
        <taxon>Actinomycetes</taxon>
        <taxon>Streptosporangiales</taxon>
        <taxon>Streptosporangiaceae</taxon>
        <taxon>Sphaerisporangium</taxon>
    </lineage>
</organism>
<proteinExistence type="predicted"/>
<dbReference type="InterPro" id="IPR013096">
    <property type="entry name" value="Cupin_2"/>
</dbReference>
<protein>
    <submittedName>
        <fullName evidence="2">Cupin domain-containing protein</fullName>
    </submittedName>
</protein>
<reference evidence="2 3" key="1">
    <citation type="submission" date="2018-06" db="EMBL/GenBank/DDBJ databases">
        <title>Sphaerisporangium craniellae sp. nov., isolated from a marine sponge in the South China Sea.</title>
        <authorList>
            <person name="Li L."/>
        </authorList>
    </citation>
    <scope>NUCLEOTIDE SEQUENCE [LARGE SCALE GENOMIC DNA]</scope>
    <source>
        <strain evidence="2 3">CCTCC AA 208026</strain>
    </source>
</reference>
<dbReference type="PANTHER" id="PTHR40112">
    <property type="entry name" value="H2HPP ISOMERASE"/>
    <property type="match status" value="1"/>
</dbReference>
<dbReference type="CDD" id="cd02238">
    <property type="entry name" value="cupin_KdgF"/>
    <property type="match status" value="1"/>
</dbReference>
<dbReference type="InterPro" id="IPR052535">
    <property type="entry name" value="Bacilysin_H2HPP_isomerase"/>
</dbReference>
<accession>A0A367F761</accession>
<evidence type="ECO:0000313" key="3">
    <source>
        <dbReference type="Proteomes" id="UP000253094"/>
    </source>
</evidence>
<keyword evidence="3" id="KW-1185">Reference proteome</keyword>
<dbReference type="Pfam" id="PF07883">
    <property type="entry name" value="Cupin_2"/>
    <property type="match status" value="1"/>
</dbReference>
<dbReference type="OrthoDB" id="4105826at2"/>
<name>A0A367F761_9ACTN</name>
<sequence length="110" mass="12214">MSMDRHVKEADGPMTEMLPGCHARFVHSDTMTVAHWKIDAGGEIPPHTHPHEQIVNLLEGTFEMRVGDDVFTMAPGDSVIVPGGVEHSALARTDVRCIDVFHPARDDYRI</sequence>
<dbReference type="AlphaFoldDB" id="A0A367F761"/>
<evidence type="ECO:0000313" key="2">
    <source>
        <dbReference type="EMBL" id="RCG26204.1"/>
    </source>
</evidence>
<dbReference type="PANTHER" id="PTHR40112:SF1">
    <property type="entry name" value="H2HPP ISOMERASE"/>
    <property type="match status" value="1"/>
</dbReference>
<dbReference type="EMBL" id="QOIL01000020">
    <property type="protein sequence ID" value="RCG26204.1"/>
    <property type="molecule type" value="Genomic_DNA"/>
</dbReference>
<dbReference type="Proteomes" id="UP000253094">
    <property type="component" value="Unassembled WGS sequence"/>
</dbReference>
<feature type="domain" description="Cupin type-2" evidence="1">
    <location>
        <begin position="35"/>
        <end position="101"/>
    </location>
</feature>
<dbReference type="Gene3D" id="2.60.120.10">
    <property type="entry name" value="Jelly Rolls"/>
    <property type="match status" value="1"/>
</dbReference>
<gene>
    <name evidence="2" type="ORF">DQ384_29990</name>
</gene>
<dbReference type="InterPro" id="IPR014710">
    <property type="entry name" value="RmlC-like_jellyroll"/>
</dbReference>
<dbReference type="InterPro" id="IPR011051">
    <property type="entry name" value="RmlC_Cupin_sf"/>
</dbReference>
<comment type="caution">
    <text evidence="2">The sequence shown here is derived from an EMBL/GenBank/DDBJ whole genome shotgun (WGS) entry which is preliminary data.</text>
</comment>